<comment type="caution">
    <text evidence="1">The sequence shown here is derived from an EMBL/GenBank/DDBJ whole genome shotgun (WGS) entry which is preliminary data.</text>
</comment>
<keyword evidence="2" id="KW-1185">Reference proteome</keyword>
<dbReference type="Proteomes" id="UP000299102">
    <property type="component" value="Unassembled WGS sequence"/>
</dbReference>
<dbReference type="EMBL" id="BGZK01001082">
    <property type="protein sequence ID" value="GBP70677.1"/>
    <property type="molecule type" value="Genomic_DNA"/>
</dbReference>
<dbReference type="AlphaFoldDB" id="A0A4C1Y808"/>
<evidence type="ECO:0000313" key="1">
    <source>
        <dbReference type="EMBL" id="GBP70677.1"/>
    </source>
</evidence>
<sequence length="158" mass="17897">MKAAEQVNGSTSTPAAGVTEAVQVDDVIEHRLLKTHLAVANMSKFRGPDPLLAIFRVVRMWVCVNVCVYVCSEAETKWPRRKSGYRLGGLSGYVPDLPRRGRTKTKRRGIRRPRPRAADRLHFRHRREQRSWAGGRDKVKQTDRPAAQVLIRSPALAF</sequence>
<protein>
    <submittedName>
        <fullName evidence="1">Uncharacterized protein</fullName>
    </submittedName>
</protein>
<accession>A0A4C1Y808</accession>
<evidence type="ECO:0000313" key="2">
    <source>
        <dbReference type="Proteomes" id="UP000299102"/>
    </source>
</evidence>
<organism evidence="1 2">
    <name type="scientific">Eumeta variegata</name>
    <name type="common">Bagworm moth</name>
    <name type="synonym">Eumeta japonica</name>
    <dbReference type="NCBI Taxonomy" id="151549"/>
    <lineage>
        <taxon>Eukaryota</taxon>
        <taxon>Metazoa</taxon>
        <taxon>Ecdysozoa</taxon>
        <taxon>Arthropoda</taxon>
        <taxon>Hexapoda</taxon>
        <taxon>Insecta</taxon>
        <taxon>Pterygota</taxon>
        <taxon>Neoptera</taxon>
        <taxon>Endopterygota</taxon>
        <taxon>Lepidoptera</taxon>
        <taxon>Glossata</taxon>
        <taxon>Ditrysia</taxon>
        <taxon>Tineoidea</taxon>
        <taxon>Psychidae</taxon>
        <taxon>Oiketicinae</taxon>
        <taxon>Eumeta</taxon>
    </lineage>
</organism>
<gene>
    <name evidence="1" type="ORF">EVAR_88852_1</name>
</gene>
<reference evidence="1 2" key="1">
    <citation type="journal article" date="2019" name="Commun. Biol.">
        <title>The bagworm genome reveals a unique fibroin gene that provides high tensile strength.</title>
        <authorList>
            <person name="Kono N."/>
            <person name="Nakamura H."/>
            <person name="Ohtoshi R."/>
            <person name="Tomita M."/>
            <person name="Numata K."/>
            <person name="Arakawa K."/>
        </authorList>
    </citation>
    <scope>NUCLEOTIDE SEQUENCE [LARGE SCALE GENOMIC DNA]</scope>
</reference>
<name>A0A4C1Y808_EUMVA</name>
<proteinExistence type="predicted"/>